<accession>A0A409YGS9</accession>
<feature type="compositionally biased region" description="Polar residues" evidence="1">
    <location>
        <begin position="109"/>
        <end position="119"/>
    </location>
</feature>
<name>A0A409YGS9_9AGAR</name>
<organism evidence="2 3">
    <name type="scientific">Gymnopilus dilepis</name>
    <dbReference type="NCBI Taxonomy" id="231916"/>
    <lineage>
        <taxon>Eukaryota</taxon>
        <taxon>Fungi</taxon>
        <taxon>Dikarya</taxon>
        <taxon>Basidiomycota</taxon>
        <taxon>Agaricomycotina</taxon>
        <taxon>Agaricomycetes</taxon>
        <taxon>Agaricomycetidae</taxon>
        <taxon>Agaricales</taxon>
        <taxon>Agaricineae</taxon>
        <taxon>Hymenogastraceae</taxon>
        <taxon>Gymnopilus</taxon>
    </lineage>
</organism>
<feature type="compositionally biased region" description="Low complexity" evidence="1">
    <location>
        <begin position="199"/>
        <end position="208"/>
    </location>
</feature>
<gene>
    <name evidence="2" type="ORF">CVT26_012133</name>
</gene>
<dbReference type="Proteomes" id="UP000284706">
    <property type="component" value="Unassembled WGS sequence"/>
</dbReference>
<evidence type="ECO:0000256" key="1">
    <source>
        <dbReference type="SAM" id="MobiDB-lite"/>
    </source>
</evidence>
<feature type="region of interest" description="Disordered" evidence="1">
    <location>
        <begin position="39"/>
        <end position="132"/>
    </location>
</feature>
<dbReference type="InParanoid" id="A0A409YGS9"/>
<sequence>MKVRVGWEDRPQNVQEEEGKEKLGTEVYLPLVHYAHERLVDGSWEREEREKARAREKQLRDTPSAAPPLLPAAAPADAEADGEADTASGSGGSSTVAGSIHEDHDNEQDQMPPSMTASISIDKPQSPFGFGTFDPAPLLIRDTTPDLIDVEVKVSGGTYEVRGQGLVWWYDVPPPPASSSSSSSFPPSRSNAWSSAVDVSSTSASVSRPSKKPQGEKWEYTIEVKRRGGALPSPNKPKPKPKPKVKSASDSSNSKSGDKEYRGRSGGSRSTRGKGGRQEQSWLERICCPEDGGLFGLGCVVA</sequence>
<proteinExistence type="predicted"/>
<protein>
    <submittedName>
        <fullName evidence="2">Uncharacterized protein</fullName>
    </submittedName>
</protein>
<reference evidence="2 3" key="1">
    <citation type="journal article" date="2018" name="Evol. Lett.">
        <title>Horizontal gene cluster transfer increased hallucinogenic mushroom diversity.</title>
        <authorList>
            <person name="Reynolds H.T."/>
            <person name="Vijayakumar V."/>
            <person name="Gluck-Thaler E."/>
            <person name="Korotkin H.B."/>
            <person name="Matheny P.B."/>
            <person name="Slot J.C."/>
        </authorList>
    </citation>
    <scope>NUCLEOTIDE SEQUENCE [LARGE SCALE GENOMIC DNA]</scope>
    <source>
        <strain evidence="2 3">SRW20</strain>
    </source>
</reference>
<feature type="region of interest" description="Disordered" evidence="1">
    <location>
        <begin position="199"/>
        <end position="283"/>
    </location>
</feature>
<comment type="caution">
    <text evidence="2">The sequence shown here is derived from an EMBL/GenBank/DDBJ whole genome shotgun (WGS) entry which is preliminary data.</text>
</comment>
<feature type="compositionally biased region" description="Basic and acidic residues" evidence="1">
    <location>
        <begin position="39"/>
        <end position="60"/>
    </location>
</feature>
<feature type="compositionally biased region" description="Basic and acidic residues" evidence="1">
    <location>
        <begin position="213"/>
        <end position="226"/>
    </location>
</feature>
<keyword evidence="3" id="KW-1185">Reference proteome</keyword>
<evidence type="ECO:0000313" key="3">
    <source>
        <dbReference type="Proteomes" id="UP000284706"/>
    </source>
</evidence>
<feature type="region of interest" description="Disordered" evidence="1">
    <location>
        <begin position="1"/>
        <end position="22"/>
    </location>
</feature>
<evidence type="ECO:0000313" key="2">
    <source>
        <dbReference type="EMBL" id="PPR02192.1"/>
    </source>
</evidence>
<feature type="compositionally biased region" description="Low complexity" evidence="1">
    <location>
        <begin position="85"/>
        <end position="99"/>
    </location>
</feature>
<dbReference type="AlphaFoldDB" id="A0A409YGS9"/>
<feature type="compositionally biased region" description="Low complexity" evidence="1">
    <location>
        <begin position="246"/>
        <end position="255"/>
    </location>
</feature>
<dbReference type="EMBL" id="NHYE01000867">
    <property type="protein sequence ID" value="PPR02192.1"/>
    <property type="molecule type" value="Genomic_DNA"/>
</dbReference>